<dbReference type="SUPFAM" id="SSF57667">
    <property type="entry name" value="beta-beta-alpha zinc fingers"/>
    <property type="match status" value="1"/>
</dbReference>
<dbReference type="InterPro" id="IPR013087">
    <property type="entry name" value="Znf_C2H2_type"/>
</dbReference>
<dbReference type="EMBL" id="JAWZYT010000639">
    <property type="protein sequence ID" value="KAK4320771.1"/>
    <property type="molecule type" value="Genomic_DNA"/>
</dbReference>
<dbReference type="PROSITE" id="PS50157">
    <property type="entry name" value="ZINC_FINGER_C2H2_2"/>
    <property type="match status" value="2"/>
</dbReference>
<evidence type="ECO:0000313" key="4">
    <source>
        <dbReference type="EMBL" id="KAK4320771.1"/>
    </source>
</evidence>
<proteinExistence type="predicted"/>
<evidence type="ECO:0000256" key="2">
    <source>
        <dbReference type="SAM" id="MobiDB-lite"/>
    </source>
</evidence>
<protein>
    <recommendedName>
        <fullName evidence="3">C2H2-type domain-containing protein</fullName>
    </recommendedName>
</protein>
<dbReference type="PROSITE" id="PS00028">
    <property type="entry name" value="ZINC_FINGER_C2H2_1"/>
    <property type="match status" value="2"/>
</dbReference>
<feature type="domain" description="C2H2-type" evidence="3">
    <location>
        <begin position="108"/>
        <end position="136"/>
    </location>
</feature>
<reference evidence="4" key="1">
    <citation type="submission" date="2023-11" db="EMBL/GenBank/DDBJ databases">
        <title>Genome assemblies of two species of porcelain crab, Petrolisthes cinctipes and Petrolisthes manimaculis (Anomura: Porcellanidae).</title>
        <authorList>
            <person name="Angst P."/>
        </authorList>
    </citation>
    <scope>NUCLEOTIDE SEQUENCE</scope>
    <source>
        <strain evidence="4">PB745_02</strain>
        <tissue evidence="4">Gill</tissue>
    </source>
</reference>
<evidence type="ECO:0000259" key="3">
    <source>
        <dbReference type="PROSITE" id="PS50157"/>
    </source>
</evidence>
<dbReference type="Gene3D" id="3.30.160.60">
    <property type="entry name" value="Classic Zinc Finger"/>
    <property type="match status" value="1"/>
</dbReference>
<organism evidence="4 5">
    <name type="scientific">Petrolisthes manimaculis</name>
    <dbReference type="NCBI Taxonomy" id="1843537"/>
    <lineage>
        <taxon>Eukaryota</taxon>
        <taxon>Metazoa</taxon>
        <taxon>Ecdysozoa</taxon>
        <taxon>Arthropoda</taxon>
        <taxon>Crustacea</taxon>
        <taxon>Multicrustacea</taxon>
        <taxon>Malacostraca</taxon>
        <taxon>Eumalacostraca</taxon>
        <taxon>Eucarida</taxon>
        <taxon>Decapoda</taxon>
        <taxon>Pleocyemata</taxon>
        <taxon>Anomura</taxon>
        <taxon>Galatheoidea</taxon>
        <taxon>Porcellanidae</taxon>
        <taxon>Petrolisthes</taxon>
    </lineage>
</organism>
<dbReference type="Pfam" id="PF05605">
    <property type="entry name" value="zf-Di19"/>
    <property type="match status" value="1"/>
</dbReference>
<dbReference type="Proteomes" id="UP001292094">
    <property type="component" value="Unassembled WGS sequence"/>
</dbReference>
<feature type="region of interest" description="Disordered" evidence="2">
    <location>
        <begin position="29"/>
        <end position="71"/>
    </location>
</feature>
<dbReference type="AlphaFoldDB" id="A0AAE1Q6X2"/>
<keyword evidence="1" id="KW-0863">Zinc-finger</keyword>
<dbReference type="InterPro" id="IPR036236">
    <property type="entry name" value="Znf_C2H2_sf"/>
</dbReference>
<feature type="compositionally biased region" description="Polar residues" evidence="2">
    <location>
        <begin position="45"/>
        <end position="54"/>
    </location>
</feature>
<sequence>MVSDAGPPQDTPALSGSCRVVSSLAPCAGRTGPSPLRPPGLTGPGASSPSNFLVSQAHLMGPGPGVGQCPGLGPTQGTVACPYCHKLLRSNSGLKTHIRDQHTANPQVTCGICLKSYRNQNSLSNHMSLYHKGSQGGGGPRLS</sequence>
<name>A0AAE1Q6X2_9EUCA</name>
<dbReference type="SMART" id="SM00355">
    <property type="entry name" value="ZnF_C2H2"/>
    <property type="match status" value="2"/>
</dbReference>
<evidence type="ECO:0000313" key="5">
    <source>
        <dbReference type="Proteomes" id="UP001292094"/>
    </source>
</evidence>
<accession>A0AAE1Q6X2</accession>
<evidence type="ECO:0000256" key="1">
    <source>
        <dbReference type="PROSITE-ProRule" id="PRU00042"/>
    </source>
</evidence>
<dbReference type="GO" id="GO:0008270">
    <property type="term" value="F:zinc ion binding"/>
    <property type="evidence" value="ECO:0007669"/>
    <property type="project" value="UniProtKB-KW"/>
</dbReference>
<feature type="domain" description="C2H2-type" evidence="3">
    <location>
        <begin position="79"/>
        <end position="107"/>
    </location>
</feature>
<comment type="caution">
    <text evidence="4">The sequence shown here is derived from an EMBL/GenBank/DDBJ whole genome shotgun (WGS) entry which is preliminary data.</text>
</comment>
<keyword evidence="5" id="KW-1185">Reference proteome</keyword>
<dbReference type="InterPro" id="IPR008598">
    <property type="entry name" value="Di19_Zn-bd"/>
</dbReference>
<keyword evidence="1" id="KW-0862">Zinc</keyword>
<gene>
    <name evidence="4" type="ORF">Pmani_008390</name>
</gene>
<keyword evidence="1" id="KW-0479">Metal-binding</keyword>